<reference evidence="11" key="1">
    <citation type="submission" date="2025-08" db="UniProtKB">
        <authorList>
            <consortium name="RefSeq"/>
        </authorList>
    </citation>
    <scope>IDENTIFICATION</scope>
    <source>
        <tissue evidence="11">Young leaves</tissue>
    </source>
</reference>
<feature type="non-terminal residue" evidence="11">
    <location>
        <position position="278"/>
    </location>
</feature>
<keyword evidence="5 8" id="KW-0378">Hydrolase</keyword>
<dbReference type="Pfam" id="PF00295">
    <property type="entry name" value="Glyco_hydro_28"/>
    <property type="match status" value="2"/>
</dbReference>
<keyword evidence="4" id="KW-0964">Secreted</keyword>
<evidence type="ECO:0000313" key="11">
    <source>
        <dbReference type="RefSeq" id="XP_022929815.1"/>
    </source>
</evidence>
<evidence type="ECO:0000256" key="3">
    <source>
        <dbReference type="ARBA" id="ARBA00022512"/>
    </source>
</evidence>
<dbReference type="InterPro" id="IPR000743">
    <property type="entry name" value="Glyco_hydro_28"/>
</dbReference>
<evidence type="ECO:0000313" key="10">
    <source>
        <dbReference type="Proteomes" id="UP000504609"/>
    </source>
</evidence>
<keyword evidence="3" id="KW-0134">Cell wall</keyword>
<evidence type="ECO:0000256" key="6">
    <source>
        <dbReference type="ARBA" id="ARBA00023295"/>
    </source>
</evidence>
<evidence type="ECO:0000256" key="1">
    <source>
        <dbReference type="ARBA" id="ARBA00004191"/>
    </source>
</evidence>
<dbReference type="Gene3D" id="2.160.20.10">
    <property type="entry name" value="Single-stranded right-handed beta-helix, Pectin lyase-like"/>
    <property type="match status" value="2"/>
</dbReference>
<evidence type="ECO:0000256" key="2">
    <source>
        <dbReference type="ARBA" id="ARBA00008834"/>
    </source>
</evidence>
<evidence type="ECO:0000256" key="4">
    <source>
        <dbReference type="ARBA" id="ARBA00022525"/>
    </source>
</evidence>
<dbReference type="GO" id="GO:0071555">
    <property type="term" value="P:cell wall organization"/>
    <property type="evidence" value="ECO:0007669"/>
    <property type="project" value="UniProtKB-KW"/>
</dbReference>
<accession>A0A6J1EVC7</accession>
<dbReference type="GO" id="GO:0004650">
    <property type="term" value="F:polygalacturonase activity"/>
    <property type="evidence" value="ECO:0007669"/>
    <property type="project" value="InterPro"/>
</dbReference>
<evidence type="ECO:0000256" key="7">
    <source>
        <dbReference type="ARBA" id="ARBA00023316"/>
    </source>
</evidence>
<feature type="signal peptide" evidence="9">
    <location>
        <begin position="1"/>
        <end position="25"/>
    </location>
</feature>
<dbReference type="AlphaFoldDB" id="A0A6J1EVC7"/>
<keyword evidence="6 8" id="KW-0326">Glycosidase</keyword>
<dbReference type="RefSeq" id="XP_022929815.1">
    <property type="nucleotide sequence ID" value="XM_023074047.1"/>
</dbReference>
<organism evidence="10 11">
    <name type="scientific">Cucurbita moschata</name>
    <name type="common">Winter crookneck squash</name>
    <name type="synonym">Cucurbita pepo var. moschata</name>
    <dbReference type="NCBI Taxonomy" id="3662"/>
    <lineage>
        <taxon>Eukaryota</taxon>
        <taxon>Viridiplantae</taxon>
        <taxon>Streptophyta</taxon>
        <taxon>Embryophyta</taxon>
        <taxon>Tracheophyta</taxon>
        <taxon>Spermatophyta</taxon>
        <taxon>Magnoliopsida</taxon>
        <taxon>eudicotyledons</taxon>
        <taxon>Gunneridae</taxon>
        <taxon>Pentapetalae</taxon>
        <taxon>rosids</taxon>
        <taxon>fabids</taxon>
        <taxon>Cucurbitales</taxon>
        <taxon>Cucurbitaceae</taxon>
        <taxon>Cucurbiteae</taxon>
        <taxon>Cucurbita</taxon>
    </lineage>
</organism>
<comment type="subcellular location">
    <subcellularLocation>
        <location evidence="1">Secreted</location>
        <location evidence="1">Cell wall</location>
    </subcellularLocation>
</comment>
<dbReference type="GO" id="GO:0005975">
    <property type="term" value="P:carbohydrate metabolic process"/>
    <property type="evidence" value="ECO:0007669"/>
    <property type="project" value="InterPro"/>
</dbReference>
<dbReference type="Proteomes" id="UP000504609">
    <property type="component" value="Unplaced"/>
</dbReference>
<protein>
    <submittedName>
        <fullName evidence="11">Uncharacterized protein LOC111436318</fullName>
    </submittedName>
</protein>
<keyword evidence="10" id="KW-1185">Reference proteome</keyword>
<dbReference type="KEGG" id="cmos:111436318"/>
<evidence type="ECO:0000256" key="5">
    <source>
        <dbReference type="ARBA" id="ARBA00022801"/>
    </source>
</evidence>
<proteinExistence type="inferred from homology"/>
<dbReference type="InterPro" id="IPR011050">
    <property type="entry name" value="Pectin_lyase_fold/virulence"/>
</dbReference>
<comment type="similarity">
    <text evidence="2 8">Belongs to the glycosyl hydrolase 28 family.</text>
</comment>
<dbReference type="InterPro" id="IPR012334">
    <property type="entry name" value="Pectin_lyas_fold"/>
</dbReference>
<keyword evidence="7" id="KW-0961">Cell wall biogenesis/degradation</keyword>
<sequence>MSTIKSSFLAATILMLLLLSLTVDAQSSVDVVCPFTRYGNIVSGTDIRKTLANAWKDACTSNRSSAIFIPRGIFKVKQENFEGPCNSPIDFQLGGTLQAPKSVQGDNWITFARVDRLTLSGEGVFHGQGKAAWKRNDCHKRINSAQLPVVVDAQSSVDVVCPFTRYGNIVSGTDIRKTLANAWKDACTSNRSSAIFIPRGIFKVKQGNFEGPCNSPIDFQLGGTLQAPKSVQGDNWITFARVDRLTLSGEGVFHGQGQAAWKRNDCHKRINSAQLPVV</sequence>
<dbReference type="GeneID" id="111436318"/>
<dbReference type="PANTHER" id="PTHR31375">
    <property type="match status" value="1"/>
</dbReference>
<feature type="chain" id="PRO_5026673541" evidence="9">
    <location>
        <begin position="26"/>
        <end position="278"/>
    </location>
</feature>
<dbReference type="SUPFAM" id="SSF51126">
    <property type="entry name" value="Pectin lyase-like"/>
    <property type="match status" value="2"/>
</dbReference>
<name>A0A6J1EVC7_CUCMO</name>
<gene>
    <name evidence="11" type="primary">LOC111436318</name>
</gene>
<keyword evidence="9" id="KW-0732">Signal</keyword>
<evidence type="ECO:0000256" key="9">
    <source>
        <dbReference type="SAM" id="SignalP"/>
    </source>
</evidence>
<evidence type="ECO:0000256" key="8">
    <source>
        <dbReference type="RuleBase" id="RU361169"/>
    </source>
</evidence>